<proteinExistence type="predicted"/>
<keyword evidence="4" id="KW-1185">Reference proteome</keyword>
<evidence type="ECO:0000313" key="3">
    <source>
        <dbReference type="EMBL" id="KAF2895855.1"/>
    </source>
</evidence>
<dbReference type="EMBL" id="VTPC01005592">
    <property type="protein sequence ID" value="KAF2895855.1"/>
    <property type="molecule type" value="Genomic_DNA"/>
</dbReference>
<comment type="caution">
    <text evidence="3">The sequence shown here is derived from an EMBL/GenBank/DDBJ whole genome shotgun (WGS) entry which is preliminary data.</text>
</comment>
<dbReference type="OrthoDB" id="6775559at2759"/>
<evidence type="ECO:0000313" key="4">
    <source>
        <dbReference type="Proteomes" id="UP000801492"/>
    </source>
</evidence>
<evidence type="ECO:0000256" key="2">
    <source>
        <dbReference type="SAM" id="MobiDB-lite"/>
    </source>
</evidence>
<sequence length="201" mass="22759">MVDVKAGSSKKRNSNESFSNESFGQKSTQSIQGMPINSMGVESRRTCREAPEKLRNYEIEMLGIIRFLKLENRAKDKENNELKRKVNKTEIQVEHINIRENMNRGYANKGLLKVIGRNNSDSIEACGGIKELKNQVKEKFGVGGKDKDQFISVVLKSGKAYLQKILFHYNNVIDVVDTGINQQLVKKNINYAVNAETADMM</sequence>
<reference evidence="3" key="1">
    <citation type="submission" date="2019-08" db="EMBL/GenBank/DDBJ databases">
        <title>The genome of the North American firefly Photinus pyralis.</title>
        <authorList>
            <consortium name="Photinus pyralis genome working group"/>
            <person name="Fallon T.R."/>
            <person name="Sander Lower S.E."/>
            <person name="Weng J.-K."/>
        </authorList>
    </citation>
    <scope>NUCLEOTIDE SEQUENCE</scope>
    <source>
        <strain evidence="3">TRF0915ILg1</strain>
        <tissue evidence="3">Whole body</tissue>
    </source>
</reference>
<feature type="region of interest" description="Disordered" evidence="2">
    <location>
        <begin position="1"/>
        <end position="45"/>
    </location>
</feature>
<feature type="coiled-coil region" evidence="1">
    <location>
        <begin position="65"/>
        <end position="99"/>
    </location>
</feature>
<organism evidence="3 4">
    <name type="scientific">Ignelater luminosus</name>
    <name type="common">Cucubano</name>
    <name type="synonym">Pyrophorus luminosus</name>
    <dbReference type="NCBI Taxonomy" id="2038154"/>
    <lineage>
        <taxon>Eukaryota</taxon>
        <taxon>Metazoa</taxon>
        <taxon>Ecdysozoa</taxon>
        <taxon>Arthropoda</taxon>
        <taxon>Hexapoda</taxon>
        <taxon>Insecta</taxon>
        <taxon>Pterygota</taxon>
        <taxon>Neoptera</taxon>
        <taxon>Endopterygota</taxon>
        <taxon>Coleoptera</taxon>
        <taxon>Polyphaga</taxon>
        <taxon>Elateriformia</taxon>
        <taxon>Elateroidea</taxon>
        <taxon>Elateridae</taxon>
        <taxon>Agrypninae</taxon>
        <taxon>Pyrophorini</taxon>
        <taxon>Ignelater</taxon>
    </lineage>
</organism>
<name>A0A8K0D7C9_IGNLU</name>
<keyword evidence="1" id="KW-0175">Coiled coil</keyword>
<gene>
    <name evidence="3" type="ORF">ILUMI_10318</name>
</gene>
<dbReference type="Proteomes" id="UP000801492">
    <property type="component" value="Unassembled WGS sequence"/>
</dbReference>
<accession>A0A8K0D7C9</accession>
<dbReference type="AlphaFoldDB" id="A0A8K0D7C9"/>
<evidence type="ECO:0000256" key="1">
    <source>
        <dbReference type="SAM" id="Coils"/>
    </source>
</evidence>
<protein>
    <submittedName>
        <fullName evidence="3">Uncharacterized protein</fullName>
    </submittedName>
</protein>